<name>A0A1C7MSP7_GRIFR</name>
<dbReference type="Proteomes" id="UP000092993">
    <property type="component" value="Unassembled WGS sequence"/>
</dbReference>
<feature type="compositionally biased region" description="Low complexity" evidence="1">
    <location>
        <begin position="605"/>
        <end position="619"/>
    </location>
</feature>
<dbReference type="OrthoDB" id="2448307at2759"/>
<dbReference type="InterPro" id="IPR040410">
    <property type="entry name" value="UPF0658_Golgi"/>
</dbReference>
<feature type="transmembrane region" description="Helical" evidence="2">
    <location>
        <begin position="433"/>
        <end position="452"/>
    </location>
</feature>
<comment type="caution">
    <text evidence="3">The sequence shown here is derived from an EMBL/GenBank/DDBJ whole genome shotgun (WGS) entry which is preliminary data.</text>
</comment>
<dbReference type="EMBL" id="LUGG01000001">
    <property type="protein sequence ID" value="OBZ79913.1"/>
    <property type="molecule type" value="Genomic_DNA"/>
</dbReference>
<feature type="transmembrane region" description="Helical" evidence="2">
    <location>
        <begin position="628"/>
        <end position="644"/>
    </location>
</feature>
<feature type="transmembrane region" description="Helical" evidence="2">
    <location>
        <begin position="346"/>
        <end position="367"/>
    </location>
</feature>
<evidence type="ECO:0000256" key="2">
    <source>
        <dbReference type="SAM" id="Phobius"/>
    </source>
</evidence>
<gene>
    <name evidence="3" type="ORF">A0H81_00460</name>
</gene>
<dbReference type="STRING" id="5627.A0A1C7MSP7"/>
<keyword evidence="2" id="KW-1133">Transmembrane helix</keyword>
<accession>A0A1C7MSP7</accession>
<keyword evidence="2" id="KW-0472">Membrane</keyword>
<feature type="transmembrane region" description="Helical" evidence="2">
    <location>
        <begin position="459"/>
        <end position="476"/>
    </location>
</feature>
<dbReference type="AlphaFoldDB" id="A0A1C7MSP7"/>
<protein>
    <submittedName>
        <fullName evidence="3">Uncharacterized protein</fullName>
    </submittedName>
</protein>
<keyword evidence="4" id="KW-1185">Reference proteome</keyword>
<dbReference type="GO" id="GO:0005794">
    <property type="term" value="C:Golgi apparatus"/>
    <property type="evidence" value="ECO:0007669"/>
    <property type="project" value="TreeGrafter"/>
</dbReference>
<proteinExistence type="predicted"/>
<feature type="region of interest" description="Disordered" evidence="1">
    <location>
        <begin position="193"/>
        <end position="219"/>
    </location>
</feature>
<keyword evidence="2" id="KW-0812">Transmembrane</keyword>
<feature type="transmembrane region" description="Helical" evidence="2">
    <location>
        <begin position="391"/>
        <end position="413"/>
    </location>
</feature>
<reference evidence="3 4" key="1">
    <citation type="submission" date="2016-03" db="EMBL/GenBank/DDBJ databases">
        <title>Whole genome sequencing of Grifola frondosa 9006-11.</title>
        <authorList>
            <person name="Min B."/>
            <person name="Park H."/>
            <person name="Kim J.-G."/>
            <person name="Cho H."/>
            <person name="Oh Y.-L."/>
            <person name="Kong W.-S."/>
            <person name="Choi I.-G."/>
        </authorList>
    </citation>
    <scope>NUCLEOTIDE SEQUENCE [LARGE SCALE GENOMIC DNA]</scope>
    <source>
        <strain evidence="3 4">9006-11</strain>
    </source>
</reference>
<evidence type="ECO:0000313" key="3">
    <source>
        <dbReference type="EMBL" id="OBZ79913.1"/>
    </source>
</evidence>
<feature type="transmembrane region" description="Helical" evidence="2">
    <location>
        <begin position="496"/>
        <end position="518"/>
    </location>
</feature>
<dbReference type="PANTHER" id="PTHR34391:SF2">
    <property type="entry name" value="TRP C-TERMINAL DOMAIN-CONTAINING PROTEIN"/>
    <property type="match status" value="1"/>
</dbReference>
<feature type="region of interest" description="Disordered" evidence="1">
    <location>
        <begin position="601"/>
        <end position="621"/>
    </location>
</feature>
<evidence type="ECO:0000313" key="4">
    <source>
        <dbReference type="Proteomes" id="UP000092993"/>
    </source>
</evidence>
<feature type="transmembrane region" description="Helical" evidence="2">
    <location>
        <begin position="267"/>
        <end position="285"/>
    </location>
</feature>
<dbReference type="OMA" id="CHAMLCI"/>
<evidence type="ECO:0000256" key="1">
    <source>
        <dbReference type="SAM" id="MobiDB-lite"/>
    </source>
</evidence>
<organism evidence="3 4">
    <name type="scientific">Grifola frondosa</name>
    <name type="common">Maitake</name>
    <name type="synonym">Polyporus frondosus</name>
    <dbReference type="NCBI Taxonomy" id="5627"/>
    <lineage>
        <taxon>Eukaryota</taxon>
        <taxon>Fungi</taxon>
        <taxon>Dikarya</taxon>
        <taxon>Basidiomycota</taxon>
        <taxon>Agaricomycotina</taxon>
        <taxon>Agaricomycetes</taxon>
        <taxon>Polyporales</taxon>
        <taxon>Grifolaceae</taxon>
        <taxon>Grifola</taxon>
    </lineage>
</organism>
<sequence length="645" mass="70665">MDGSGRGFTSAYFGWTVVATVQRSGILEVALAASILESVTMRVAHVPLLSGLKLFWDRVTFSRITTIYFIFSVLHCIVQVVFQIQAFMVNAQAATFLSGLIRQGNATSPGFAVLGKDLRIKSLECRVQLYTSTVISSSSIPLSSASLSSTSKSASTETVFTTTTVQQHSALTTISPTGSLSATRTVTITLSLSPTQSATSDSDSDSNKHKRHFPRNLSPQLDIDVSGNATVNVNGLYGQNNIILSKSCLYALNWPVDVVKNTKREDIAFIAFQFWVLGMSLVALLNESIPHIVASLLTHILATAWGGFEIYNTASFHHNFSRLTTEGACGINLLPTYWKDRGDAEIPSVALNAVALLVSSFLSWRLLKSFGWQTFKRVGASRTINRVYNEVLMLSIAIQLALYFIAVAAGVWLDQIYNGSIGHLTTEPTLFKALMITVLVLLVPWLTTGWIAVRKERRIPMMVFLTAALLVLVGWATMFDRHIPLDVCNMAVLQPAGVRCRLLTLITLVLGIICRINFGKGLSRYLNAEEPLPGDDFIPVVPGEKADFEKAEFPSTEMPLPTYSIAFGSGPDVPSPAHMRFAPRQLGPRFYASQEPFDAQLESPSTLTRQDSRSSQQTSAGSLNNHRVVCHAMLCITVVTIYFVF</sequence>
<dbReference type="PANTHER" id="PTHR34391">
    <property type="entry name" value="UPF0658 GOLGI APPARATUS MEMBRANE PROTEIN C1952.10C-RELATED"/>
    <property type="match status" value="1"/>
</dbReference>